<evidence type="ECO:0000313" key="2">
    <source>
        <dbReference type="EMBL" id="TCZ80880.1"/>
    </source>
</evidence>
<sequence length="169" mass="19250">MILINELNPKHVQLFWGLRLEALKNHPEAFSSSYEDSVQTPLEDVEKRIKNDKDNYILGAFTENGQLVGIAGFRREQGIKVKHKGMIWGVYVSAEHRGKGIAQSLIKEILTRGKEIEGLMQISLGVTQSNKVAAELYKKLGFETYGVEKNALIYKNQGYDEELMNYFIK</sequence>
<dbReference type="PANTHER" id="PTHR43072">
    <property type="entry name" value="N-ACETYLTRANSFERASE"/>
    <property type="match status" value="1"/>
</dbReference>
<dbReference type="Pfam" id="PF00583">
    <property type="entry name" value="Acetyltransf_1"/>
    <property type="match status" value="1"/>
</dbReference>
<dbReference type="PANTHER" id="PTHR43072:SF60">
    <property type="entry name" value="L-2,4-DIAMINOBUTYRIC ACID ACETYLTRANSFERASE"/>
    <property type="match status" value="1"/>
</dbReference>
<dbReference type="GO" id="GO:0016747">
    <property type="term" value="F:acyltransferase activity, transferring groups other than amino-acyl groups"/>
    <property type="evidence" value="ECO:0007669"/>
    <property type="project" value="InterPro"/>
</dbReference>
<keyword evidence="2" id="KW-0808">Transferase</keyword>
<evidence type="ECO:0000313" key="3">
    <source>
        <dbReference type="Proteomes" id="UP000295418"/>
    </source>
</evidence>
<dbReference type="CDD" id="cd04301">
    <property type="entry name" value="NAT_SF"/>
    <property type="match status" value="1"/>
</dbReference>
<dbReference type="InterPro" id="IPR016181">
    <property type="entry name" value="Acyl_CoA_acyltransferase"/>
</dbReference>
<dbReference type="AlphaFoldDB" id="A0A4R4EN89"/>
<gene>
    <name evidence="2" type="ORF">E0485_00890</name>
</gene>
<dbReference type="SUPFAM" id="SSF55729">
    <property type="entry name" value="Acyl-CoA N-acyltransferases (Nat)"/>
    <property type="match status" value="1"/>
</dbReference>
<accession>A0A4R4EN89</accession>
<dbReference type="Gene3D" id="3.40.630.30">
    <property type="match status" value="1"/>
</dbReference>
<evidence type="ECO:0000259" key="1">
    <source>
        <dbReference type="PROSITE" id="PS51186"/>
    </source>
</evidence>
<name>A0A4R4EN89_9BACL</name>
<dbReference type="Proteomes" id="UP000295418">
    <property type="component" value="Unassembled WGS sequence"/>
</dbReference>
<comment type="caution">
    <text evidence="2">The sequence shown here is derived from an EMBL/GenBank/DDBJ whole genome shotgun (WGS) entry which is preliminary data.</text>
</comment>
<dbReference type="InterPro" id="IPR000182">
    <property type="entry name" value="GNAT_dom"/>
</dbReference>
<feature type="domain" description="N-acetyltransferase" evidence="1">
    <location>
        <begin position="2"/>
        <end position="166"/>
    </location>
</feature>
<organism evidence="2 3">
    <name type="scientific">Paenibacillus albiflavus</name>
    <dbReference type="NCBI Taxonomy" id="2545760"/>
    <lineage>
        <taxon>Bacteria</taxon>
        <taxon>Bacillati</taxon>
        <taxon>Bacillota</taxon>
        <taxon>Bacilli</taxon>
        <taxon>Bacillales</taxon>
        <taxon>Paenibacillaceae</taxon>
        <taxon>Paenibacillus</taxon>
    </lineage>
</organism>
<dbReference type="OrthoDB" id="9799092at2"/>
<proteinExistence type="predicted"/>
<protein>
    <submittedName>
        <fullName evidence="2">GNAT family N-acetyltransferase</fullName>
    </submittedName>
</protein>
<keyword evidence="3" id="KW-1185">Reference proteome</keyword>
<reference evidence="2 3" key="1">
    <citation type="submission" date="2019-03" db="EMBL/GenBank/DDBJ databases">
        <authorList>
            <person name="Kim M.K.M."/>
        </authorList>
    </citation>
    <scope>NUCLEOTIDE SEQUENCE [LARGE SCALE GENOMIC DNA]</scope>
    <source>
        <strain evidence="2 3">18JY21-1</strain>
    </source>
</reference>
<dbReference type="PROSITE" id="PS51186">
    <property type="entry name" value="GNAT"/>
    <property type="match status" value="1"/>
</dbReference>
<dbReference type="EMBL" id="SKFG01000001">
    <property type="protein sequence ID" value="TCZ80880.1"/>
    <property type="molecule type" value="Genomic_DNA"/>
</dbReference>